<keyword evidence="9" id="KW-1185">Reference proteome</keyword>
<name>A0A9P0IXY8_9DIPT</name>
<dbReference type="GO" id="GO:0008266">
    <property type="term" value="F:poly(U) RNA binding"/>
    <property type="evidence" value="ECO:0007669"/>
    <property type="project" value="UniProtKB-ARBA"/>
</dbReference>
<dbReference type="GO" id="GO:0009967">
    <property type="term" value="P:positive regulation of signal transduction"/>
    <property type="evidence" value="ECO:0007669"/>
    <property type="project" value="UniProtKB-ARBA"/>
</dbReference>
<dbReference type="AlphaFoldDB" id="A0A9P0IXY8"/>
<feature type="domain" description="RRM" evidence="7">
    <location>
        <begin position="177"/>
        <end position="257"/>
    </location>
</feature>
<dbReference type="FunFam" id="3.30.70.330:FF:000205">
    <property type="entry name" value="Sex lethal, isoform B"/>
    <property type="match status" value="1"/>
</dbReference>
<dbReference type="GO" id="GO:0005634">
    <property type="term" value="C:nucleus"/>
    <property type="evidence" value="ECO:0007669"/>
    <property type="project" value="UniProtKB-SubCell"/>
</dbReference>
<organism evidence="8 9">
    <name type="scientific">Chironomus riparius</name>
    <dbReference type="NCBI Taxonomy" id="315576"/>
    <lineage>
        <taxon>Eukaryota</taxon>
        <taxon>Metazoa</taxon>
        <taxon>Ecdysozoa</taxon>
        <taxon>Arthropoda</taxon>
        <taxon>Hexapoda</taxon>
        <taxon>Insecta</taxon>
        <taxon>Pterygota</taxon>
        <taxon>Neoptera</taxon>
        <taxon>Endopterygota</taxon>
        <taxon>Diptera</taxon>
        <taxon>Nematocera</taxon>
        <taxon>Chironomoidea</taxon>
        <taxon>Chironomidae</taxon>
        <taxon>Chironominae</taxon>
        <taxon>Chironomus</taxon>
    </lineage>
</organism>
<evidence type="ECO:0000256" key="4">
    <source>
        <dbReference type="ARBA" id="ARBA00023242"/>
    </source>
</evidence>
<dbReference type="OrthoDB" id="6077919at2759"/>
<dbReference type="GO" id="GO:0010629">
    <property type="term" value="P:negative regulation of gene expression"/>
    <property type="evidence" value="ECO:0007669"/>
    <property type="project" value="UniProtKB-ARBA"/>
</dbReference>
<reference evidence="8" key="2">
    <citation type="submission" date="2022-10" db="EMBL/GenBank/DDBJ databases">
        <authorList>
            <consortium name="ENA_rothamsted_submissions"/>
            <consortium name="culmorum"/>
            <person name="King R."/>
        </authorList>
    </citation>
    <scope>NUCLEOTIDE SEQUENCE</scope>
</reference>
<dbReference type="GO" id="GO:0005737">
    <property type="term" value="C:cytoplasm"/>
    <property type="evidence" value="ECO:0007669"/>
    <property type="project" value="UniProtKB-ARBA"/>
</dbReference>
<dbReference type="FunFam" id="3.30.70.330:FF:000383">
    <property type="entry name" value="Sex lethal, isoform D"/>
    <property type="match status" value="1"/>
</dbReference>
<dbReference type="InterPro" id="IPR002343">
    <property type="entry name" value="Hud_Sxl_RNA"/>
</dbReference>
<dbReference type="SUPFAM" id="SSF54928">
    <property type="entry name" value="RNA-binding domain, RBD"/>
    <property type="match status" value="2"/>
</dbReference>
<dbReference type="PRINTS" id="PR00961">
    <property type="entry name" value="HUDSXLRNA"/>
</dbReference>
<evidence type="ECO:0000256" key="5">
    <source>
        <dbReference type="PROSITE-ProRule" id="PRU00176"/>
    </source>
</evidence>
<feature type="compositionally biased region" description="Low complexity" evidence="6">
    <location>
        <begin position="61"/>
        <end position="79"/>
    </location>
</feature>
<dbReference type="GO" id="GO:1990904">
    <property type="term" value="C:ribonucleoprotein complex"/>
    <property type="evidence" value="ECO:0007669"/>
    <property type="project" value="InterPro"/>
</dbReference>
<dbReference type="Proteomes" id="UP001153620">
    <property type="component" value="Chromosome 2"/>
</dbReference>
<keyword evidence="3 5" id="KW-0694">RNA-binding</keyword>
<dbReference type="Pfam" id="PF00076">
    <property type="entry name" value="RRM_1"/>
    <property type="match status" value="2"/>
</dbReference>
<evidence type="ECO:0000256" key="6">
    <source>
        <dbReference type="SAM" id="MobiDB-lite"/>
    </source>
</evidence>
<dbReference type="InterPro" id="IPR012677">
    <property type="entry name" value="Nucleotide-bd_a/b_plait_sf"/>
</dbReference>
<evidence type="ECO:0000256" key="2">
    <source>
        <dbReference type="ARBA" id="ARBA00022737"/>
    </source>
</evidence>
<comment type="subcellular location">
    <subcellularLocation>
        <location evidence="1">Nucleus</location>
    </subcellularLocation>
</comment>
<reference evidence="8" key="1">
    <citation type="submission" date="2022-01" db="EMBL/GenBank/DDBJ databases">
        <authorList>
            <person name="King R."/>
        </authorList>
    </citation>
    <scope>NUCLEOTIDE SEQUENCE</scope>
</reference>
<dbReference type="GO" id="GO:0003729">
    <property type="term" value="F:mRNA binding"/>
    <property type="evidence" value="ECO:0007669"/>
    <property type="project" value="UniProtKB-ARBA"/>
</dbReference>
<dbReference type="SMART" id="SM00360">
    <property type="entry name" value="RRM"/>
    <property type="match status" value="2"/>
</dbReference>
<accession>A0A9P0IXY8</accession>
<dbReference type="PANTHER" id="PTHR48025:SF1">
    <property type="entry name" value="RRM DOMAIN-CONTAINING PROTEIN"/>
    <property type="match status" value="1"/>
</dbReference>
<keyword evidence="4" id="KW-0539">Nucleus</keyword>
<dbReference type="Gene3D" id="3.30.70.330">
    <property type="match status" value="2"/>
</dbReference>
<dbReference type="InterPro" id="IPR050502">
    <property type="entry name" value="Euk_RNA-bind_prot"/>
</dbReference>
<evidence type="ECO:0000256" key="1">
    <source>
        <dbReference type="ARBA" id="ARBA00004123"/>
    </source>
</evidence>
<protein>
    <recommendedName>
        <fullName evidence="7">RRM domain-containing protein</fullName>
    </recommendedName>
</protein>
<keyword evidence="2" id="KW-0677">Repeat</keyword>
<proteinExistence type="predicted"/>
<dbReference type="GO" id="GO:0050686">
    <property type="term" value="P:negative regulation of mRNA processing"/>
    <property type="evidence" value="ECO:0007669"/>
    <property type="project" value="UniProtKB-ARBA"/>
</dbReference>
<evidence type="ECO:0000313" key="9">
    <source>
        <dbReference type="Proteomes" id="UP001153620"/>
    </source>
</evidence>
<dbReference type="InterPro" id="IPR035979">
    <property type="entry name" value="RBD_domain_sf"/>
</dbReference>
<evidence type="ECO:0000259" key="7">
    <source>
        <dbReference type="PROSITE" id="PS50102"/>
    </source>
</evidence>
<gene>
    <name evidence="8" type="ORF">CHIRRI_LOCUS8913</name>
</gene>
<dbReference type="EMBL" id="OU895878">
    <property type="protein sequence ID" value="CAH1723516.1"/>
    <property type="molecule type" value="Genomic_DNA"/>
</dbReference>
<dbReference type="PROSITE" id="PS50102">
    <property type="entry name" value="RRM"/>
    <property type="match status" value="2"/>
</dbReference>
<feature type="region of interest" description="Disordered" evidence="6">
    <location>
        <begin position="55"/>
        <end position="82"/>
    </location>
</feature>
<dbReference type="InterPro" id="IPR000504">
    <property type="entry name" value="RRM_dom"/>
</dbReference>
<evidence type="ECO:0000256" key="3">
    <source>
        <dbReference type="ARBA" id="ARBA00022884"/>
    </source>
</evidence>
<evidence type="ECO:0000313" key="8">
    <source>
        <dbReference type="EMBL" id="CAH1723516.1"/>
    </source>
</evidence>
<feature type="domain" description="RRM" evidence="7">
    <location>
        <begin position="91"/>
        <end position="169"/>
    </location>
</feature>
<sequence length="287" mass="32241">MYNKMNGYNNFRGSRNGRFFSHSLPSGIDTDFTSTPYSARARMYDLPSSSTFGAAPHHHMSSSSTSSLTGIGLSGPSTSAAGAQRHNDALTNLIVNYLPQDLNERELHSLFSPMGPVETCRVMRDFKTGYSYGFAFINFINEESASRAIKCLNGYTIRGKRLKVSYARPQGEDLRETNLYITNLPRTITEQQLDVIFGKYGQIVQKNILRDKLTGQPRGVAFVRYNKREEAQEAIASLNNVIPQGGNQPLIVRVAEEHGRAKAALFLPQYNQFVQNRGRMRVRNQPY</sequence>
<dbReference type="PANTHER" id="PTHR48025">
    <property type="entry name" value="OS02G0815200 PROTEIN"/>
    <property type="match status" value="1"/>
</dbReference>